<sequence>MEILIGFLVSLLIGLTGVGAGIVTTPLLIVLLDLDPAVAVGTALLFSAVVKAYAGTLYFLKNLYDKNVLLLLLSGGVPGVLIGSRGISVFPVNRDVILVLLGGIVLVSALVNLFFSVRKIKPLHLREGGIRWILPPVSFLIGIEVGFSSVGAGVLVELLLLSVTSLSVPAVIGTSLLFGSVISIVGGAVHLSFGNLHPEVLLGLLIGGMVGSPLSAKLVRLLPQEALRYALLSFLAVLGGVLIGKGVHL</sequence>
<dbReference type="InterPro" id="IPR051598">
    <property type="entry name" value="TSUP/Inactive_protease-like"/>
</dbReference>
<feature type="transmembrane region" description="Helical" evidence="5">
    <location>
        <begin position="137"/>
        <end position="160"/>
    </location>
</feature>
<protein>
    <recommendedName>
        <fullName evidence="5">Probable membrane transporter protein</fullName>
    </recommendedName>
</protein>
<evidence type="ECO:0000256" key="3">
    <source>
        <dbReference type="ARBA" id="ARBA00022989"/>
    </source>
</evidence>
<organism evidence="6">
    <name type="scientific">Aquifex aeolicus</name>
    <dbReference type="NCBI Taxonomy" id="63363"/>
    <lineage>
        <taxon>Bacteria</taxon>
        <taxon>Pseudomonadati</taxon>
        <taxon>Aquificota</taxon>
        <taxon>Aquificia</taxon>
        <taxon>Aquificales</taxon>
        <taxon>Aquificaceae</taxon>
        <taxon>Aquifex</taxon>
    </lineage>
</organism>
<keyword evidence="2 5" id="KW-0812">Transmembrane</keyword>
<dbReference type="InterPro" id="IPR002781">
    <property type="entry name" value="TM_pro_TauE-like"/>
</dbReference>
<keyword evidence="4 5" id="KW-0472">Membrane</keyword>
<gene>
    <name evidence="6" type="ORF">ENJ61_07015</name>
</gene>
<dbReference type="PANTHER" id="PTHR43701">
    <property type="entry name" value="MEMBRANE TRANSPORTER PROTEIN MJ0441-RELATED"/>
    <property type="match status" value="1"/>
</dbReference>
<dbReference type="Pfam" id="PF01925">
    <property type="entry name" value="TauE"/>
    <property type="match status" value="1"/>
</dbReference>
<comment type="subcellular location">
    <subcellularLocation>
        <location evidence="5">Cell membrane</location>
        <topology evidence="5">Multi-pass membrane protein</topology>
    </subcellularLocation>
    <subcellularLocation>
        <location evidence="1">Membrane</location>
        <topology evidence="1">Multi-pass membrane protein</topology>
    </subcellularLocation>
</comment>
<feature type="transmembrane region" description="Helical" evidence="5">
    <location>
        <begin position="96"/>
        <end position="117"/>
    </location>
</feature>
<feature type="transmembrane region" description="Helical" evidence="5">
    <location>
        <begin position="67"/>
        <end position="90"/>
    </location>
</feature>
<keyword evidence="5" id="KW-1003">Cell membrane</keyword>
<feature type="transmembrane region" description="Helical" evidence="5">
    <location>
        <begin position="166"/>
        <end position="189"/>
    </location>
</feature>
<evidence type="ECO:0000256" key="4">
    <source>
        <dbReference type="ARBA" id="ARBA00023136"/>
    </source>
</evidence>
<reference evidence="6" key="1">
    <citation type="journal article" date="2020" name="mSystems">
        <title>Genome- and Community-Level Interaction Insights into Carbon Utilization and Element Cycling Functions of Hydrothermarchaeota in Hydrothermal Sediment.</title>
        <authorList>
            <person name="Zhou Z."/>
            <person name="Liu Y."/>
            <person name="Xu W."/>
            <person name="Pan J."/>
            <person name="Luo Z.H."/>
            <person name="Li M."/>
        </authorList>
    </citation>
    <scope>NUCLEOTIDE SEQUENCE [LARGE SCALE GENOMIC DNA]</scope>
    <source>
        <strain evidence="6">HyVt-501</strain>
    </source>
</reference>
<comment type="similarity">
    <text evidence="5">Belongs to the 4-toluene sulfonate uptake permease (TSUP) (TC 2.A.102) family.</text>
</comment>
<dbReference type="PANTHER" id="PTHR43701:SF2">
    <property type="entry name" value="MEMBRANE TRANSPORTER PROTEIN YJNA-RELATED"/>
    <property type="match status" value="1"/>
</dbReference>
<dbReference type="AlphaFoldDB" id="A0A7C5L3B2"/>
<dbReference type="Proteomes" id="UP000885792">
    <property type="component" value="Unassembled WGS sequence"/>
</dbReference>
<evidence type="ECO:0000313" key="6">
    <source>
        <dbReference type="EMBL" id="HHJ64644.1"/>
    </source>
</evidence>
<feature type="transmembrane region" description="Helical" evidence="5">
    <location>
        <begin position="36"/>
        <end position="60"/>
    </location>
</feature>
<feature type="transmembrane region" description="Helical" evidence="5">
    <location>
        <begin position="201"/>
        <end position="220"/>
    </location>
</feature>
<accession>A0A7C5L3B2</accession>
<proteinExistence type="inferred from homology"/>
<feature type="transmembrane region" description="Helical" evidence="5">
    <location>
        <begin position="226"/>
        <end position="244"/>
    </location>
</feature>
<evidence type="ECO:0000256" key="2">
    <source>
        <dbReference type="ARBA" id="ARBA00022692"/>
    </source>
</evidence>
<dbReference type="GO" id="GO:0005886">
    <property type="term" value="C:plasma membrane"/>
    <property type="evidence" value="ECO:0007669"/>
    <property type="project" value="UniProtKB-SubCell"/>
</dbReference>
<keyword evidence="3 5" id="KW-1133">Transmembrane helix</keyword>
<evidence type="ECO:0000256" key="5">
    <source>
        <dbReference type="RuleBase" id="RU363041"/>
    </source>
</evidence>
<dbReference type="EMBL" id="DRNB01000255">
    <property type="protein sequence ID" value="HHJ64644.1"/>
    <property type="molecule type" value="Genomic_DNA"/>
</dbReference>
<comment type="caution">
    <text evidence="6">The sequence shown here is derived from an EMBL/GenBank/DDBJ whole genome shotgun (WGS) entry which is preliminary data.</text>
</comment>
<name>A0A7C5L3B2_AQUAO</name>
<evidence type="ECO:0000256" key="1">
    <source>
        <dbReference type="ARBA" id="ARBA00004141"/>
    </source>
</evidence>